<proteinExistence type="predicted"/>
<reference evidence="2" key="1">
    <citation type="journal article" date="2012" name="Int. J. Food Microbiol.">
        <title>Phylogenetic diversity, antibiotic resistance and virulence traits of Aeromonas spp. from untreated waters for human consumption.</title>
        <authorList>
            <person name="Carvalho M.J."/>
            <person name="Martinez-Murcia A."/>
            <person name="Esteves A.C."/>
            <person name="Correia A."/>
            <person name="Saavedra M.J."/>
        </authorList>
    </citation>
    <scope>NUCLEOTIDE SEQUENCE</scope>
    <source>
        <strain evidence="1">A.115A2</strain>
        <strain evidence="2">A.A2/2</strain>
    </source>
</reference>
<feature type="non-terminal residue" evidence="2">
    <location>
        <position position="157"/>
    </location>
</feature>
<organism evidence="2">
    <name type="scientific">Aeromonas eucrenophila</name>
    <dbReference type="NCBI Taxonomy" id="649"/>
    <lineage>
        <taxon>Bacteria</taxon>
        <taxon>Pseudomonadati</taxon>
        <taxon>Pseudomonadota</taxon>
        <taxon>Gammaproteobacteria</taxon>
        <taxon>Aeromonadales</taxon>
        <taxon>Aeromonadaceae</taxon>
        <taxon>Aeromonas</taxon>
    </lineage>
</organism>
<feature type="non-terminal residue" evidence="2">
    <location>
        <position position="1"/>
    </location>
</feature>
<dbReference type="EMBL" id="JQ805095">
    <property type="protein sequence ID" value="AFR42482.1"/>
    <property type="molecule type" value="Genomic_DNA"/>
</dbReference>
<name>K7QCU4_9GAMM</name>
<evidence type="ECO:0000313" key="1">
    <source>
        <dbReference type="EMBL" id="AFR42435.1"/>
    </source>
</evidence>
<dbReference type="EMBL" id="JQ805046">
    <property type="protein sequence ID" value="AFR42435.1"/>
    <property type="molecule type" value="Genomic_DNA"/>
</dbReference>
<sequence length="157" mass="18142">RADLSPGRAAGTAQADRRQLFRHRYRGAFLAEPDHLQRYPVSLRDPGQASARTLLPQLWRLHPSARRARWPRGAFLLRGWHQGLRRIPEPEQDPDPPEGVPLLHRAGWHRRRSRHAVERCLSGRGVLLHQQHPAAGWWYSPGGFPYRADPYPQHLYG</sequence>
<evidence type="ECO:0000313" key="2">
    <source>
        <dbReference type="EMBL" id="AFR42482.1"/>
    </source>
</evidence>
<gene>
    <name evidence="2" type="primary">gyrB</name>
</gene>
<protein>
    <submittedName>
        <fullName evidence="2">DNA gyrase subunit B</fullName>
    </submittedName>
</protein>
<accession>K7QCU4</accession>
<dbReference type="AlphaFoldDB" id="K7QCU4"/>